<feature type="transmembrane region" description="Helical" evidence="6">
    <location>
        <begin position="289"/>
        <end position="306"/>
    </location>
</feature>
<dbReference type="InterPro" id="IPR005495">
    <property type="entry name" value="LptG/LptF_permease"/>
</dbReference>
<keyword evidence="4 6" id="KW-1133">Transmembrane helix</keyword>
<reference evidence="7 8" key="1">
    <citation type="submission" date="2018-02" db="EMBL/GenBank/DDBJ databases">
        <authorList>
            <person name="Cohen D.B."/>
            <person name="Kent A.D."/>
        </authorList>
    </citation>
    <scope>NUCLEOTIDE SEQUENCE [LARGE SCALE GENOMIC DNA]</scope>
    <source>
        <strain evidence="7 8">ULC007</strain>
    </source>
</reference>
<evidence type="ECO:0000256" key="5">
    <source>
        <dbReference type="ARBA" id="ARBA00023136"/>
    </source>
</evidence>
<gene>
    <name evidence="7" type="ORF">C7B65_11870</name>
</gene>
<dbReference type="GO" id="GO:0043190">
    <property type="term" value="C:ATP-binding cassette (ABC) transporter complex"/>
    <property type="evidence" value="ECO:0007669"/>
    <property type="project" value="TreeGrafter"/>
</dbReference>
<evidence type="ECO:0000256" key="3">
    <source>
        <dbReference type="ARBA" id="ARBA00022692"/>
    </source>
</evidence>
<keyword evidence="3 6" id="KW-0812">Transmembrane</keyword>
<dbReference type="OrthoDB" id="9780716at2"/>
<name>A0A2T1DFM4_9CYAN</name>
<feature type="transmembrane region" description="Helical" evidence="6">
    <location>
        <begin position="51"/>
        <end position="74"/>
    </location>
</feature>
<evidence type="ECO:0000256" key="1">
    <source>
        <dbReference type="ARBA" id="ARBA00004651"/>
    </source>
</evidence>
<sequence>MDRYIITQLIPPLLFGVAAFSSVVSSVGTLFDLIRKVTQSGLPFSIALQVFFLQLPYFVSLALPMSMLLAALIVYSRLSTDSELIALRSAGISVYRLISPAIVLSLIVTGVTFGFNEAIVPAANYQAARTLDLALKEDKPTFREKNILVTQFSNGKQANGSSDQTLERIFYARQFDGRQMKGLTVLDFSQGGLNQIVASESAVWNPKDSTWDFFNGTIYVVAPDGSYRNIVKFVQQKLELPRTPLDLANRKQDSAEMNIAELRDSLNIVTQSGDEKEARKVRLRIQQKLAFPFVCLVFGLTGATLGTRPQRGGRGASFAISIVIIFTYYLLSFVCDSLGLLEILSPYIAAWLPTVLGLVAGGFLLVRAAR</sequence>
<feature type="transmembrane region" description="Helical" evidence="6">
    <location>
        <begin position="12"/>
        <end position="31"/>
    </location>
</feature>
<reference evidence="7 8" key="2">
    <citation type="submission" date="2018-03" db="EMBL/GenBank/DDBJ databases">
        <title>The ancient ancestry and fast evolution of plastids.</title>
        <authorList>
            <person name="Moore K.R."/>
            <person name="Magnabosco C."/>
            <person name="Momper L."/>
            <person name="Gold D.A."/>
            <person name="Bosak T."/>
            <person name="Fournier G.P."/>
        </authorList>
    </citation>
    <scope>NUCLEOTIDE SEQUENCE [LARGE SCALE GENOMIC DNA]</scope>
    <source>
        <strain evidence="7 8">ULC007</strain>
    </source>
</reference>
<organism evidence="7 8">
    <name type="scientific">Phormidesmis priestleyi ULC007</name>
    <dbReference type="NCBI Taxonomy" id="1920490"/>
    <lineage>
        <taxon>Bacteria</taxon>
        <taxon>Bacillati</taxon>
        <taxon>Cyanobacteriota</taxon>
        <taxon>Cyanophyceae</taxon>
        <taxon>Leptolyngbyales</taxon>
        <taxon>Leptolyngbyaceae</taxon>
        <taxon>Phormidesmis</taxon>
    </lineage>
</organism>
<dbReference type="PANTHER" id="PTHR33529">
    <property type="entry name" value="SLR0882 PROTEIN-RELATED"/>
    <property type="match status" value="1"/>
</dbReference>
<dbReference type="EMBL" id="PVWG01000011">
    <property type="protein sequence ID" value="PSB19265.1"/>
    <property type="molecule type" value="Genomic_DNA"/>
</dbReference>
<evidence type="ECO:0000256" key="2">
    <source>
        <dbReference type="ARBA" id="ARBA00022475"/>
    </source>
</evidence>
<evidence type="ECO:0000313" key="7">
    <source>
        <dbReference type="EMBL" id="PSB19265.1"/>
    </source>
</evidence>
<evidence type="ECO:0000256" key="6">
    <source>
        <dbReference type="SAM" id="Phobius"/>
    </source>
</evidence>
<comment type="caution">
    <text evidence="7">The sequence shown here is derived from an EMBL/GenBank/DDBJ whole genome shotgun (WGS) entry which is preliminary data.</text>
</comment>
<dbReference type="PANTHER" id="PTHR33529:SF6">
    <property type="entry name" value="YJGP_YJGQ FAMILY PERMEASE"/>
    <property type="match status" value="1"/>
</dbReference>
<comment type="subcellular location">
    <subcellularLocation>
        <location evidence="1">Cell membrane</location>
        <topology evidence="1">Multi-pass membrane protein</topology>
    </subcellularLocation>
</comment>
<feature type="transmembrane region" description="Helical" evidence="6">
    <location>
        <begin position="347"/>
        <end position="366"/>
    </location>
</feature>
<keyword evidence="5 6" id="KW-0472">Membrane</keyword>
<keyword evidence="2" id="KW-1003">Cell membrane</keyword>
<dbReference type="AlphaFoldDB" id="A0A2T1DFM4"/>
<evidence type="ECO:0000256" key="4">
    <source>
        <dbReference type="ARBA" id="ARBA00022989"/>
    </source>
</evidence>
<evidence type="ECO:0000313" key="8">
    <source>
        <dbReference type="Proteomes" id="UP000238634"/>
    </source>
</evidence>
<feature type="transmembrane region" description="Helical" evidence="6">
    <location>
        <begin position="94"/>
        <end position="115"/>
    </location>
</feature>
<protein>
    <submittedName>
        <fullName evidence="7">Permease</fullName>
    </submittedName>
</protein>
<keyword evidence="8" id="KW-1185">Reference proteome</keyword>
<dbReference type="GO" id="GO:0015920">
    <property type="term" value="P:lipopolysaccharide transport"/>
    <property type="evidence" value="ECO:0007669"/>
    <property type="project" value="TreeGrafter"/>
</dbReference>
<feature type="transmembrane region" description="Helical" evidence="6">
    <location>
        <begin position="318"/>
        <end position="341"/>
    </location>
</feature>
<proteinExistence type="predicted"/>
<dbReference type="STRING" id="1920490.GCA_001895925_04477"/>
<dbReference type="Pfam" id="PF03739">
    <property type="entry name" value="LptF_LptG"/>
    <property type="match status" value="1"/>
</dbReference>
<dbReference type="Proteomes" id="UP000238634">
    <property type="component" value="Unassembled WGS sequence"/>
</dbReference>
<accession>A0A2T1DFM4</accession>